<dbReference type="InterPro" id="IPR006015">
    <property type="entry name" value="Universal_stress_UspA"/>
</dbReference>
<evidence type="ECO:0000313" key="3">
    <source>
        <dbReference type="EMBL" id="PLC48575.1"/>
    </source>
</evidence>
<dbReference type="PANTHER" id="PTHR46268">
    <property type="entry name" value="STRESS RESPONSE PROTEIN NHAX"/>
    <property type="match status" value="1"/>
</dbReference>
<organism evidence="3 4">
    <name type="scientific">Pollutimonas subterranea</name>
    <dbReference type="NCBI Taxonomy" id="2045210"/>
    <lineage>
        <taxon>Bacteria</taxon>
        <taxon>Pseudomonadati</taxon>
        <taxon>Pseudomonadota</taxon>
        <taxon>Betaproteobacteria</taxon>
        <taxon>Burkholderiales</taxon>
        <taxon>Alcaligenaceae</taxon>
        <taxon>Pollutimonas</taxon>
    </lineage>
</organism>
<dbReference type="PANTHER" id="PTHR46268:SF6">
    <property type="entry name" value="UNIVERSAL STRESS PROTEIN UP12"/>
    <property type="match status" value="1"/>
</dbReference>
<keyword evidence="4" id="KW-1185">Reference proteome</keyword>
<dbReference type="PRINTS" id="PR01438">
    <property type="entry name" value="UNVRSLSTRESS"/>
</dbReference>
<name>A0A2N4U0M8_9BURK</name>
<dbReference type="Pfam" id="PF00582">
    <property type="entry name" value="Usp"/>
    <property type="match status" value="2"/>
</dbReference>
<dbReference type="SUPFAM" id="SSF52402">
    <property type="entry name" value="Adenine nucleotide alpha hydrolases-like"/>
    <property type="match status" value="2"/>
</dbReference>
<feature type="domain" description="UspA" evidence="2">
    <location>
        <begin position="2"/>
        <end position="157"/>
    </location>
</feature>
<gene>
    <name evidence="3" type="ORF">CR159_17235</name>
</gene>
<dbReference type="CDD" id="cd00293">
    <property type="entry name" value="USP-like"/>
    <property type="match status" value="2"/>
</dbReference>
<dbReference type="Gene3D" id="3.40.50.12370">
    <property type="match status" value="1"/>
</dbReference>
<accession>A0A2N4U0M8</accession>
<proteinExistence type="inferred from homology"/>
<dbReference type="EMBL" id="PDNW01000018">
    <property type="protein sequence ID" value="PLC48575.1"/>
    <property type="molecule type" value="Genomic_DNA"/>
</dbReference>
<dbReference type="RefSeq" id="WP_102075210.1">
    <property type="nucleotide sequence ID" value="NZ_PDNW01000018.1"/>
</dbReference>
<feature type="domain" description="UspA" evidence="2">
    <location>
        <begin position="201"/>
        <end position="284"/>
    </location>
</feature>
<dbReference type="Proteomes" id="UP000234190">
    <property type="component" value="Unassembled WGS sequence"/>
</dbReference>
<evidence type="ECO:0000256" key="1">
    <source>
        <dbReference type="ARBA" id="ARBA00008791"/>
    </source>
</evidence>
<dbReference type="InterPro" id="IPR006016">
    <property type="entry name" value="UspA"/>
</dbReference>
<dbReference type="OrthoDB" id="9804721at2"/>
<sequence>MSKILACVDASPYAMSVCDLTAWLASRLKSDIELLHVVQRKSAVASRHDYSGAIGLGVKSELLEELTRIEEAQGKLAVKSGRALLDAAQARVRTGADGNIELVHLHGGIIETILEREAETELVIMGKRGASSEYATAHTGSKIERILRASKKPLVIAPQQFLHPENVVIAYDGGKSILRALEYVASSPLFDGMPIHLIMAGEEPEARRAELERALLTVGANGRKADWTLLPGAPDKVIADYMADRPGSMLIMGAHGHSPLRTLIVGSTTTAVVRAVHAPILLVR</sequence>
<reference evidence="3 4" key="1">
    <citation type="submission" date="2017-10" db="EMBL/GenBank/DDBJ databases">
        <title>Two draft genome sequences of Pusillimonas sp. strains isolated from a nitrate- and radionuclide-contaminated groundwater in Russia.</title>
        <authorList>
            <person name="Grouzdev D.S."/>
            <person name="Tourova T.P."/>
            <person name="Goeva M.A."/>
            <person name="Babich T.L."/>
            <person name="Sokolova D.S."/>
            <person name="Abdullin R."/>
            <person name="Poltaraus A.B."/>
            <person name="Toshchakov S.V."/>
            <person name="Nazina T.N."/>
        </authorList>
    </citation>
    <scope>NUCLEOTIDE SEQUENCE [LARGE SCALE GENOMIC DNA]</scope>
    <source>
        <strain evidence="3 4">JR1/69-3-13</strain>
    </source>
</reference>
<evidence type="ECO:0000259" key="2">
    <source>
        <dbReference type="Pfam" id="PF00582"/>
    </source>
</evidence>
<comment type="caution">
    <text evidence="3">The sequence shown here is derived from an EMBL/GenBank/DDBJ whole genome shotgun (WGS) entry which is preliminary data.</text>
</comment>
<evidence type="ECO:0000313" key="4">
    <source>
        <dbReference type="Proteomes" id="UP000234190"/>
    </source>
</evidence>
<protein>
    <submittedName>
        <fullName evidence="3">Universal stress protein UspA</fullName>
    </submittedName>
</protein>
<comment type="similarity">
    <text evidence="1">Belongs to the universal stress protein A family.</text>
</comment>
<dbReference type="AlphaFoldDB" id="A0A2N4U0M8"/>